<protein>
    <recommendedName>
        <fullName evidence="15">GPI transamidase component PIG-S</fullName>
    </recommendedName>
</protein>
<comment type="subcellular location">
    <subcellularLocation>
        <location evidence="1">Endoplasmic reticulum membrane</location>
        <topology evidence="1">Multi-pass membrane protein</topology>
    </subcellularLocation>
</comment>
<keyword evidence="4" id="KW-0337">GPI-anchor biosynthesis</keyword>
<gene>
    <name evidence="13" type="primary">LOC112290781</name>
    <name evidence="12" type="ORF">PHYPA_017559</name>
</gene>
<dbReference type="Gramene" id="Pp3c13_19160V3.1">
    <property type="protein sequence ID" value="Pp3c13_19160V3.1"/>
    <property type="gene ID" value="Pp3c13_19160"/>
</dbReference>
<dbReference type="GeneID" id="112290781"/>
<evidence type="ECO:0000313" key="14">
    <source>
        <dbReference type="Proteomes" id="UP000006727"/>
    </source>
</evidence>
<evidence type="ECO:0000313" key="12">
    <source>
        <dbReference type="EMBL" id="PNR42729.1"/>
    </source>
</evidence>
<keyword evidence="7 11" id="KW-1133">Transmembrane helix</keyword>
<evidence type="ECO:0000256" key="4">
    <source>
        <dbReference type="ARBA" id="ARBA00022502"/>
    </source>
</evidence>
<dbReference type="EMBL" id="ABEU02000013">
    <property type="protein sequence ID" value="PNR42729.1"/>
    <property type="molecule type" value="Genomic_DNA"/>
</dbReference>
<evidence type="ECO:0000256" key="1">
    <source>
        <dbReference type="ARBA" id="ARBA00004477"/>
    </source>
</evidence>
<organism evidence="12">
    <name type="scientific">Physcomitrium patens</name>
    <name type="common">Spreading-leaved earth moss</name>
    <name type="synonym">Physcomitrella patens</name>
    <dbReference type="NCBI Taxonomy" id="3218"/>
    <lineage>
        <taxon>Eukaryota</taxon>
        <taxon>Viridiplantae</taxon>
        <taxon>Streptophyta</taxon>
        <taxon>Embryophyta</taxon>
        <taxon>Bryophyta</taxon>
        <taxon>Bryophytina</taxon>
        <taxon>Bryopsida</taxon>
        <taxon>Funariidae</taxon>
        <taxon>Funariales</taxon>
        <taxon>Funariaceae</taxon>
        <taxon>Physcomitrium</taxon>
    </lineage>
</organism>
<dbReference type="GO" id="GO:0016255">
    <property type="term" value="P:attachment of GPI anchor to protein"/>
    <property type="evidence" value="ECO:0000318"/>
    <property type="project" value="GO_Central"/>
</dbReference>
<evidence type="ECO:0000313" key="13">
    <source>
        <dbReference type="EnsemblPlants" id="Pp3c13_19160V3.1"/>
    </source>
</evidence>
<dbReference type="OrthoDB" id="28748at2759"/>
<reference evidence="12 14" key="2">
    <citation type="journal article" date="2018" name="Plant J.">
        <title>The Physcomitrella patens chromosome-scale assembly reveals moss genome structure and evolution.</title>
        <authorList>
            <person name="Lang D."/>
            <person name="Ullrich K.K."/>
            <person name="Murat F."/>
            <person name="Fuchs J."/>
            <person name="Jenkins J."/>
            <person name="Haas F.B."/>
            <person name="Piednoel M."/>
            <person name="Gundlach H."/>
            <person name="Van Bel M."/>
            <person name="Meyberg R."/>
            <person name="Vives C."/>
            <person name="Morata J."/>
            <person name="Symeonidi A."/>
            <person name="Hiss M."/>
            <person name="Muchero W."/>
            <person name="Kamisugi Y."/>
            <person name="Saleh O."/>
            <person name="Blanc G."/>
            <person name="Decker E.L."/>
            <person name="van Gessel N."/>
            <person name="Grimwood J."/>
            <person name="Hayes R.D."/>
            <person name="Graham S.W."/>
            <person name="Gunter L.E."/>
            <person name="McDaniel S.F."/>
            <person name="Hoernstein S.N.W."/>
            <person name="Larsson A."/>
            <person name="Li F.W."/>
            <person name="Perroud P.F."/>
            <person name="Phillips J."/>
            <person name="Ranjan P."/>
            <person name="Rokshar D.S."/>
            <person name="Rothfels C.J."/>
            <person name="Schneider L."/>
            <person name="Shu S."/>
            <person name="Stevenson D.W."/>
            <person name="Thummler F."/>
            <person name="Tillich M."/>
            <person name="Villarreal Aguilar J.C."/>
            <person name="Widiez T."/>
            <person name="Wong G.K."/>
            <person name="Wymore A."/>
            <person name="Zhang Y."/>
            <person name="Zimmer A.D."/>
            <person name="Quatrano R.S."/>
            <person name="Mayer K.F.X."/>
            <person name="Goodstein D."/>
            <person name="Casacuberta J.M."/>
            <person name="Vandepoele K."/>
            <person name="Reski R."/>
            <person name="Cuming A.C."/>
            <person name="Tuskan G.A."/>
            <person name="Maumus F."/>
            <person name="Salse J."/>
            <person name="Schmutz J."/>
            <person name="Rensing S.A."/>
        </authorList>
    </citation>
    <scope>NUCLEOTIDE SEQUENCE [LARGE SCALE GENOMIC DNA]</scope>
    <source>
        <strain evidence="13 14">cv. Gransden 2004</strain>
    </source>
</reference>
<evidence type="ECO:0000256" key="11">
    <source>
        <dbReference type="SAM" id="Phobius"/>
    </source>
</evidence>
<dbReference type="PaxDb" id="3218-PP1S305_36V6.1"/>
<keyword evidence="14" id="KW-1185">Reference proteome</keyword>
<evidence type="ECO:0000256" key="3">
    <source>
        <dbReference type="ARBA" id="ARBA00005316"/>
    </source>
</evidence>
<proteinExistence type="inferred from homology"/>
<dbReference type="Pfam" id="PF10510">
    <property type="entry name" value="PIG-S"/>
    <property type="match status" value="1"/>
</dbReference>
<name>A0A2K1JMG1_PHYPA</name>
<dbReference type="Gramene" id="Pp3c13_19160V3.2">
    <property type="protein sequence ID" value="Pp3c13_19160V3.2"/>
    <property type="gene ID" value="Pp3c13_19160"/>
</dbReference>
<comment type="pathway">
    <text evidence="2">Glycolipid biosynthesis; glycosylphosphatidylinositol-anchor biosynthesis.</text>
</comment>
<keyword evidence="6" id="KW-0256">Endoplasmic reticulum</keyword>
<dbReference type="AlphaFoldDB" id="A0A2K1JMG1"/>
<evidence type="ECO:0000256" key="5">
    <source>
        <dbReference type="ARBA" id="ARBA00022692"/>
    </source>
</evidence>
<evidence type="ECO:0000256" key="10">
    <source>
        <dbReference type="SAM" id="MobiDB-lite"/>
    </source>
</evidence>
<dbReference type="Proteomes" id="UP000006727">
    <property type="component" value="Chromosome 13"/>
</dbReference>
<evidence type="ECO:0000256" key="6">
    <source>
        <dbReference type="ARBA" id="ARBA00022824"/>
    </source>
</evidence>
<dbReference type="EnsemblPlants" id="Pp3c13_19160V3.2">
    <property type="protein sequence ID" value="Pp3c13_19160V3.2"/>
    <property type="gene ID" value="Pp3c13_19160"/>
</dbReference>
<dbReference type="GO" id="GO:0042765">
    <property type="term" value="C:GPI-anchor transamidase complex"/>
    <property type="evidence" value="ECO:0000318"/>
    <property type="project" value="GO_Central"/>
</dbReference>
<dbReference type="PANTHER" id="PTHR21072">
    <property type="entry name" value="GPI TRANSAMIDASE COMPONENT PIG-S"/>
    <property type="match status" value="1"/>
</dbReference>
<dbReference type="RefSeq" id="XP_024393223.1">
    <property type="nucleotide sequence ID" value="XM_024537455.2"/>
</dbReference>
<reference evidence="12 14" key="1">
    <citation type="journal article" date="2008" name="Science">
        <title>The Physcomitrella genome reveals evolutionary insights into the conquest of land by plants.</title>
        <authorList>
            <person name="Rensing S."/>
            <person name="Lang D."/>
            <person name="Zimmer A."/>
            <person name="Terry A."/>
            <person name="Salamov A."/>
            <person name="Shapiro H."/>
            <person name="Nishiyama T."/>
            <person name="Perroud P.-F."/>
            <person name="Lindquist E."/>
            <person name="Kamisugi Y."/>
            <person name="Tanahashi T."/>
            <person name="Sakakibara K."/>
            <person name="Fujita T."/>
            <person name="Oishi K."/>
            <person name="Shin-I T."/>
            <person name="Kuroki Y."/>
            <person name="Toyoda A."/>
            <person name="Suzuki Y."/>
            <person name="Hashimoto A."/>
            <person name="Yamaguchi K."/>
            <person name="Sugano A."/>
            <person name="Kohara Y."/>
            <person name="Fujiyama A."/>
            <person name="Anterola A."/>
            <person name="Aoki S."/>
            <person name="Ashton N."/>
            <person name="Barbazuk W.B."/>
            <person name="Barker E."/>
            <person name="Bennetzen J."/>
            <person name="Bezanilla M."/>
            <person name="Blankenship R."/>
            <person name="Cho S.H."/>
            <person name="Dutcher S."/>
            <person name="Estelle M."/>
            <person name="Fawcett J.A."/>
            <person name="Gundlach H."/>
            <person name="Hanada K."/>
            <person name="Heyl A."/>
            <person name="Hicks K.A."/>
            <person name="Hugh J."/>
            <person name="Lohr M."/>
            <person name="Mayer K."/>
            <person name="Melkozernov A."/>
            <person name="Murata T."/>
            <person name="Nelson D."/>
            <person name="Pils B."/>
            <person name="Prigge M."/>
            <person name="Reiss B."/>
            <person name="Renner T."/>
            <person name="Rombauts S."/>
            <person name="Rushton P."/>
            <person name="Sanderfoot A."/>
            <person name="Schween G."/>
            <person name="Shiu S.-H."/>
            <person name="Stueber K."/>
            <person name="Theodoulou F.L."/>
            <person name="Tu H."/>
            <person name="Van de Peer Y."/>
            <person name="Verrier P.J."/>
            <person name="Waters E."/>
            <person name="Wood A."/>
            <person name="Yang L."/>
            <person name="Cove D."/>
            <person name="Cuming A."/>
            <person name="Hasebe M."/>
            <person name="Lucas S."/>
            <person name="Mishler D.B."/>
            <person name="Reski R."/>
            <person name="Grigoriev I."/>
            <person name="Quatrano R.S."/>
            <person name="Boore J.L."/>
        </authorList>
    </citation>
    <scope>NUCLEOTIDE SEQUENCE [LARGE SCALE GENOMIC DNA]</scope>
    <source>
        <strain evidence="13 14">cv. Gransden 2004</strain>
    </source>
</reference>
<dbReference type="PANTHER" id="PTHR21072:SF13">
    <property type="entry name" value="GPI TRANSAMIDASE COMPONENT PIG-S"/>
    <property type="match status" value="1"/>
</dbReference>
<evidence type="ECO:0000256" key="9">
    <source>
        <dbReference type="ARBA" id="ARBA00023180"/>
    </source>
</evidence>
<sequence>MAEVEELPCADAATSGSEAHGSGHEGNPASATESGDVDAEASTRSKPPGRKRLFITFSVVFFFLLGVPFWWKSTEVYRAPLPFSAIEEHAAVVASSSLALALPCHLHIIFTSAAPHRNEGLMSVASLEKVAESFRQHAQGYDFGIRVTWDADDSCVSVGSDVEWTWPCGLANSDLLNVDLRNDDYVDEFLWSFAKDKSSSAGGRYTLVVVERKPGEDAKERTVVGKHRHAWMTGADLSVPDFEDGIASRIAEVAVIYFRNGGRVSKAGRAEDDQVPSMPLSADGEAILSFTLLNANPEDWIYDWDIEEVEERYLQPLIDVMEPVARFSVESQVLYYTPKAVSSHWNEALKAHLVPFKQLPFFVNSNEWHLDTSSAATGRSKILHFAIYVPAANECPLHMQLSSGRISLTNGFTSPGWGGVTVYNPPGCGNLVSNNSGSYKLSSKDLEPVVGVIVAQIRALFGLPSMFVKNAKTSTYGVPAAVTGIADWEVDVLLRRRTAMDIQASASTLLSLSRLVSSLPNMVIKDEIGEHVQSSLAEAKAAQSQSLVGAYHAAAEAARKARSRAEAAFFQPSIMSLLYFPAEHQLAIYTPFFVPVLLHVLVALLKEGSRYKQEWQKYRRGDLKQL</sequence>
<feature type="region of interest" description="Disordered" evidence="10">
    <location>
        <begin position="1"/>
        <end position="46"/>
    </location>
</feature>
<feature type="transmembrane region" description="Helical" evidence="11">
    <location>
        <begin position="586"/>
        <end position="605"/>
    </location>
</feature>
<dbReference type="EnsemblPlants" id="Pp3c13_19160V3.1">
    <property type="protein sequence ID" value="Pp3c13_19160V3.1"/>
    <property type="gene ID" value="Pp3c13_19160"/>
</dbReference>
<accession>A0A2K1JMG1</accession>
<dbReference type="InterPro" id="IPR019540">
    <property type="entry name" value="PtdIno-glycan_biosynth_class_S"/>
</dbReference>
<dbReference type="OMA" id="VGDIPFF"/>
<dbReference type="STRING" id="3218.A0A2K1JMG1"/>
<keyword evidence="9" id="KW-0325">Glycoprotein</keyword>
<feature type="transmembrane region" description="Helical" evidence="11">
    <location>
        <begin position="53"/>
        <end position="71"/>
    </location>
</feature>
<dbReference type="GO" id="GO:0006506">
    <property type="term" value="P:GPI anchor biosynthetic process"/>
    <property type="evidence" value="ECO:0007669"/>
    <property type="project" value="UniProtKB-UniPathway"/>
</dbReference>
<evidence type="ECO:0000256" key="8">
    <source>
        <dbReference type="ARBA" id="ARBA00023136"/>
    </source>
</evidence>
<comment type="similarity">
    <text evidence="3">Belongs to the PIGS family.</text>
</comment>
<dbReference type="UniPathway" id="UPA00196"/>
<evidence type="ECO:0000256" key="7">
    <source>
        <dbReference type="ARBA" id="ARBA00022989"/>
    </source>
</evidence>
<evidence type="ECO:0000256" key="2">
    <source>
        <dbReference type="ARBA" id="ARBA00004687"/>
    </source>
</evidence>
<evidence type="ECO:0008006" key="15">
    <source>
        <dbReference type="Google" id="ProtNLM"/>
    </source>
</evidence>
<keyword evidence="5 11" id="KW-0812">Transmembrane</keyword>
<keyword evidence="8 11" id="KW-0472">Membrane</keyword>
<reference evidence="13" key="3">
    <citation type="submission" date="2020-12" db="UniProtKB">
        <authorList>
            <consortium name="EnsemblPlants"/>
        </authorList>
    </citation>
    <scope>IDENTIFICATION</scope>
</reference>